<dbReference type="InterPro" id="IPR006660">
    <property type="entry name" value="Arsenate_reductase-like"/>
</dbReference>
<evidence type="ECO:0000256" key="1">
    <source>
        <dbReference type="ARBA" id="ARBA00007198"/>
    </source>
</evidence>
<comment type="similarity">
    <text evidence="1 3">Belongs to the ArsC family.</text>
</comment>
<sequence length="113" mass="13141">MIKIYHNNRCSKSREGKQIIEDSGKDFEVVEYMKAPMSKNDLESIIQKLRIRPLDLVRKKEKAWKENFEGQDLTDDEIIQAMIEHPALMERPIVINGRKAVVGRPPVLIKDIL</sequence>
<protein>
    <submittedName>
        <fullName evidence="4">Arsenate reductase (Glutaredoxin)</fullName>
        <ecNumber evidence="4">1.20.4.1</ecNumber>
    </submittedName>
</protein>
<dbReference type="Pfam" id="PF03960">
    <property type="entry name" value="ArsC"/>
    <property type="match status" value="1"/>
</dbReference>
<evidence type="ECO:0000313" key="5">
    <source>
        <dbReference type="Proteomes" id="UP000552241"/>
    </source>
</evidence>
<dbReference type="PROSITE" id="PS51353">
    <property type="entry name" value="ARSC"/>
    <property type="match status" value="1"/>
</dbReference>
<evidence type="ECO:0000256" key="2">
    <source>
        <dbReference type="ARBA" id="ARBA00023002"/>
    </source>
</evidence>
<organism evidence="4 5">
    <name type="scientific">Moheibacter lacus</name>
    <dbReference type="NCBI Taxonomy" id="2745851"/>
    <lineage>
        <taxon>Bacteria</taxon>
        <taxon>Pseudomonadati</taxon>
        <taxon>Bacteroidota</taxon>
        <taxon>Flavobacteriia</taxon>
        <taxon>Flavobacteriales</taxon>
        <taxon>Weeksellaceae</taxon>
        <taxon>Moheibacter</taxon>
    </lineage>
</organism>
<dbReference type="Gene3D" id="3.40.30.10">
    <property type="entry name" value="Glutaredoxin"/>
    <property type="match status" value="1"/>
</dbReference>
<proteinExistence type="inferred from homology"/>
<dbReference type="PANTHER" id="PTHR30041:SF4">
    <property type="entry name" value="ARSENATE REDUCTASE"/>
    <property type="match status" value="1"/>
</dbReference>
<dbReference type="PANTHER" id="PTHR30041">
    <property type="entry name" value="ARSENATE REDUCTASE"/>
    <property type="match status" value="1"/>
</dbReference>
<reference evidence="4 5" key="1">
    <citation type="submission" date="2020-07" db="EMBL/GenBank/DDBJ databases">
        <title>Moheibacter lacus sp. nov., a member of the family Flavobacteriaceae isolated from freshwater lake sediment.</title>
        <authorList>
            <person name="Liu Y."/>
        </authorList>
    </citation>
    <scope>NUCLEOTIDE SEQUENCE [LARGE SCALE GENOMIC DNA]</scope>
    <source>
        <strain evidence="4 5">BDHS18</strain>
    </source>
</reference>
<evidence type="ECO:0000256" key="3">
    <source>
        <dbReference type="PROSITE-ProRule" id="PRU01282"/>
    </source>
</evidence>
<dbReference type="GO" id="GO:0008794">
    <property type="term" value="F:arsenate reductase (glutaredoxin) activity"/>
    <property type="evidence" value="ECO:0007669"/>
    <property type="project" value="UniProtKB-EC"/>
</dbReference>
<accession>A0A838ZTK3</accession>
<gene>
    <name evidence="4" type="primary">arsC</name>
    <name evidence="4" type="ORF">HU137_11090</name>
</gene>
<dbReference type="SUPFAM" id="SSF52833">
    <property type="entry name" value="Thioredoxin-like"/>
    <property type="match status" value="1"/>
</dbReference>
<keyword evidence="5" id="KW-1185">Reference proteome</keyword>
<dbReference type="EC" id="1.20.4.1" evidence="4"/>
<dbReference type="CDD" id="cd03034">
    <property type="entry name" value="ArsC_ArsC"/>
    <property type="match status" value="1"/>
</dbReference>
<dbReference type="EMBL" id="JACDZE010000004">
    <property type="protein sequence ID" value="MBA5630318.1"/>
    <property type="molecule type" value="Genomic_DNA"/>
</dbReference>
<comment type="caution">
    <text evidence="4">The sequence shown here is derived from an EMBL/GenBank/DDBJ whole genome shotgun (WGS) entry which is preliminary data.</text>
</comment>
<name>A0A838ZTK3_9FLAO</name>
<dbReference type="Proteomes" id="UP000552241">
    <property type="component" value="Unassembled WGS sequence"/>
</dbReference>
<dbReference type="NCBIfam" id="TIGR00014">
    <property type="entry name" value="arsC"/>
    <property type="match status" value="1"/>
</dbReference>
<dbReference type="InterPro" id="IPR036249">
    <property type="entry name" value="Thioredoxin-like_sf"/>
</dbReference>
<dbReference type="AlphaFoldDB" id="A0A838ZTK3"/>
<evidence type="ECO:0000313" key="4">
    <source>
        <dbReference type="EMBL" id="MBA5630318.1"/>
    </source>
</evidence>
<dbReference type="InterPro" id="IPR006659">
    <property type="entry name" value="Arsenate_reductase"/>
</dbReference>
<keyword evidence="2 4" id="KW-0560">Oxidoreductase</keyword>
<dbReference type="RefSeq" id="WP_182043920.1">
    <property type="nucleotide sequence ID" value="NZ_JACDZE010000004.1"/>
</dbReference>